<protein>
    <submittedName>
        <fullName evidence="2">Uncharacterized protein</fullName>
    </submittedName>
</protein>
<proteinExistence type="predicted"/>
<organism evidence="2 3">
    <name type="scientific">Paraburkholderia steynii</name>
    <dbReference type="NCBI Taxonomy" id="1245441"/>
    <lineage>
        <taxon>Bacteria</taxon>
        <taxon>Pseudomonadati</taxon>
        <taxon>Pseudomonadota</taxon>
        <taxon>Betaproteobacteria</taxon>
        <taxon>Burkholderiales</taxon>
        <taxon>Burkholderiaceae</taxon>
        <taxon>Paraburkholderia</taxon>
    </lineage>
</organism>
<feature type="signal peptide" evidence="1">
    <location>
        <begin position="1"/>
        <end position="20"/>
    </location>
</feature>
<gene>
    <name evidence="2" type="ORF">SAMN04487926_13828</name>
</gene>
<evidence type="ECO:0000313" key="3">
    <source>
        <dbReference type="Proteomes" id="UP000198900"/>
    </source>
</evidence>
<dbReference type="AlphaFoldDB" id="A0A7Z7FMB9"/>
<evidence type="ECO:0000256" key="1">
    <source>
        <dbReference type="SAM" id="SignalP"/>
    </source>
</evidence>
<keyword evidence="1" id="KW-0732">Signal</keyword>
<dbReference type="Proteomes" id="UP000198900">
    <property type="component" value="Unassembled WGS sequence"/>
</dbReference>
<feature type="chain" id="PRO_5031224964" evidence="1">
    <location>
        <begin position="21"/>
        <end position="101"/>
    </location>
</feature>
<accession>A0A7Z7FMB9</accession>
<sequence length="101" mass="10799">MTKFISFLSSLVLASGTALCAESTNSIDDKSLKDVPEPIKCYGYLGDVTGDEKMSVGLAVQLCAGTKNAKATLVCYKMAFERLGLNRGLAIELCSEGRKLQ</sequence>
<keyword evidence="3" id="KW-1185">Reference proteome</keyword>
<dbReference type="RefSeq" id="WP_091789309.1">
    <property type="nucleotide sequence ID" value="NZ_FNDI01000038.1"/>
</dbReference>
<reference evidence="2" key="1">
    <citation type="submission" date="2016-10" db="EMBL/GenBank/DDBJ databases">
        <authorList>
            <person name="Varghese N."/>
            <person name="Submissions S."/>
        </authorList>
    </citation>
    <scope>NUCLEOTIDE SEQUENCE [LARGE SCALE GENOMIC DNA]</scope>
    <source>
        <strain evidence="2">YR281</strain>
    </source>
</reference>
<name>A0A7Z7FMB9_9BURK</name>
<dbReference type="EMBL" id="FNDI01000038">
    <property type="protein sequence ID" value="SDJ22583.1"/>
    <property type="molecule type" value="Genomic_DNA"/>
</dbReference>
<comment type="caution">
    <text evidence="2">The sequence shown here is derived from an EMBL/GenBank/DDBJ whole genome shotgun (WGS) entry which is preliminary data.</text>
</comment>
<evidence type="ECO:0000313" key="2">
    <source>
        <dbReference type="EMBL" id="SDJ22583.1"/>
    </source>
</evidence>